<dbReference type="GO" id="GO:0008270">
    <property type="term" value="F:zinc ion binding"/>
    <property type="evidence" value="ECO:0007669"/>
    <property type="project" value="UniProtKB-KW"/>
</dbReference>
<dbReference type="SUPFAM" id="SSF144232">
    <property type="entry name" value="HIT/MYND zinc finger-like"/>
    <property type="match status" value="1"/>
</dbReference>
<dbReference type="Proteomes" id="UP000660262">
    <property type="component" value="Unassembled WGS sequence"/>
</dbReference>
<dbReference type="Gene3D" id="6.10.140.2220">
    <property type="match status" value="1"/>
</dbReference>
<dbReference type="PANTHER" id="PTHR24126:SF14">
    <property type="entry name" value="ANK_REP_REGION DOMAIN-CONTAINING PROTEIN"/>
    <property type="match status" value="1"/>
</dbReference>
<dbReference type="InterPro" id="IPR002893">
    <property type="entry name" value="Znf_MYND"/>
</dbReference>
<feature type="repeat" description="ANK" evidence="6">
    <location>
        <begin position="298"/>
        <end position="324"/>
    </location>
</feature>
<keyword evidence="4" id="KW-0862">Zinc</keyword>
<keyword evidence="11" id="KW-1185">Reference proteome</keyword>
<keyword evidence="3 7" id="KW-0863">Zinc-finger</keyword>
<dbReference type="Gene3D" id="1.25.40.20">
    <property type="entry name" value="Ankyrin repeat-containing domain"/>
    <property type="match status" value="3"/>
</dbReference>
<feature type="region of interest" description="Disordered" evidence="8">
    <location>
        <begin position="1"/>
        <end position="34"/>
    </location>
</feature>
<evidence type="ECO:0000256" key="3">
    <source>
        <dbReference type="ARBA" id="ARBA00022771"/>
    </source>
</evidence>
<organism evidence="10 11">
    <name type="scientific">Pycnococcus provasolii</name>
    <dbReference type="NCBI Taxonomy" id="41880"/>
    <lineage>
        <taxon>Eukaryota</taxon>
        <taxon>Viridiplantae</taxon>
        <taxon>Chlorophyta</taxon>
        <taxon>Pseudoscourfieldiophyceae</taxon>
        <taxon>Pseudoscourfieldiales</taxon>
        <taxon>Pycnococcaceae</taxon>
        <taxon>Pycnococcus</taxon>
    </lineage>
</organism>
<reference evidence="10" key="1">
    <citation type="submission" date="2020-10" db="EMBL/GenBank/DDBJ databases">
        <title>Unveiling of a novel bifunctional photoreceptor, Dualchrome1, isolated from a cosmopolitan green alga.</title>
        <authorList>
            <person name="Suzuki S."/>
            <person name="Kawachi M."/>
        </authorList>
    </citation>
    <scope>NUCLEOTIDE SEQUENCE</scope>
    <source>
        <strain evidence="10">NIES 2893</strain>
    </source>
</reference>
<keyword evidence="1" id="KW-0479">Metal-binding</keyword>
<dbReference type="SMART" id="SM00248">
    <property type="entry name" value="ANK"/>
    <property type="match status" value="9"/>
</dbReference>
<feature type="domain" description="MYND-type" evidence="9">
    <location>
        <begin position="529"/>
        <end position="580"/>
    </location>
</feature>
<evidence type="ECO:0000256" key="6">
    <source>
        <dbReference type="PROSITE-ProRule" id="PRU00023"/>
    </source>
</evidence>
<evidence type="ECO:0000256" key="4">
    <source>
        <dbReference type="ARBA" id="ARBA00022833"/>
    </source>
</evidence>
<dbReference type="PROSITE" id="PS50865">
    <property type="entry name" value="ZF_MYND_2"/>
    <property type="match status" value="2"/>
</dbReference>
<accession>A0A830HRQ7</accession>
<dbReference type="InterPro" id="IPR036770">
    <property type="entry name" value="Ankyrin_rpt-contain_sf"/>
</dbReference>
<evidence type="ECO:0000256" key="2">
    <source>
        <dbReference type="ARBA" id="ARBA00022737"/>
    </source>
</evidence>
<feature type="compositionally biased region" description="Gly residues" evidence="8">
    <location>
        <begin position="1"/>
        <end position="14"/>
    </location>
</feature>
<evidence type="ECO:0000256" key="5">
    <source>
        <dbReference type="ARBA" id="ARBA00023043"/>
    </source>
</evidence>
<dbReference type="OrthoDB" id="194358at2759"/>
<evidence type="ECO:0000313" key="11">
    <source>
        <dbReference type="Proteomes" id="UP000660262"/>
    </source>
</evidence>
<dbReference type="EMBL" id="BNJQ01000024">
    <property type="protein sequence ID" value="GHP09385.1"/>
    <property type="molecule type" value="Genomic_DNA"/>
</dbReference>
<dbReference type="Pfam" id="PF01753">
    <property type="entry name" value="zf-MYND"/>
    <property type="match status" value="1"/>
</dbReference>
<dbReference type="AlphaFoldDB" id="A0A830HRQ7"/>
<gene>
    <name evidence="10" type="ORF">PPROV_000812000</name>
</gene>
<feature type="domain" description="MYND-type" evidence="9">
    <location>
        <begin position="50"/>
        <end position="91"/>
    </location>
</feature>
<evidence type="ECO:0000256" key="1">
    <source>
        <dbReference type="ARBA" id="ARBA00022723"/>
    </source>
</evidence>
<sequence>MISQLMGGGGGGDGAGDDSGRRGGRGPPPGRVPQSDIARREVCACVNNLCASCSVSLTNDLQAIECQKCKLAKFCSRECLASCREDHARVCWPGRWGFPGNDWKVCHQTFKVAIGGDVEAARALLQRGDISVHIPTSSGMPLLHHAVCNGWEDIVRWAVEEVGVDANALDNDGLTALKCAGHQPQDNPSINKVERGARALLRTGRANINAKHWHRNREKGTRGFTPLIFAVDSGNLGVFRALMEQPGIELDARSDEMPDDGGTPVRLTALSCAAGFGREAMLAALLEAGASTGPTDNTGTSALHVAAQAGCAMSVRMLLDHGVDPAAWQCQGQTCLHLAAGAGANVDEQEARGEDANEIMEEDQAARAVRTILEHPRVRDANILNVKDSDGDTPAAIAAMYGCRAAVQELAKGGADFSLRNRMGRTPFDHCMCHGYTATARWIEEHVPNPGIGTFTQGGVRFQWHGQGPARGMTIGTPEWERAMGRSDRAVRAAKKFWERHGGFMSASSREQMEREDAERAAQNASRKCSVCAKEEGSESITPTGVMTKVKLRHCPCSLKPLYCSGECQRAGWSSHKAVCTSIAKNVKGTSSSSSSSSRKQKKKR</sequence>
<name>A0A830HRQ7_9CHLO</name>
<proteinExistence type="predicted"/>
<evidence type="ECO:0000259" key="9">
    <source>
        <dbReference type="PROSITE" id="PS50865"/>
    </source>
</evidence>
<dbReference type="PANTHER" id="PTHR24126">
    <property type="entry name" value="ANKYRIN REPEAT, PH AND SEC7 DOMAIN CONTAINING PROTEIN SECG-RELATED"/>
    <property type="match status" value="1"/>
</dbReference>
<feature type="repeat" description="ANK" evidence="6">
    <location>
        <begin position="390"/>
        <end position="422"/>
    </location>
</feature>
<dbReference type="Pfam" id="PF12796">
    <property type="entry name" value="Ank_2"/>
    <property type="match status" value="2"/>
</dbReference>
<dbReference type="PROSITE" id="PS50088">
    <property type="entry name" value="ANK_REPEAT"/>
    <property type="match status" value="2"/>
</dbReference>
<evidence type="ECO:0000313" key="10">
    <source>
        <dbReference type="EMBL" id="GHP09385.1"/>
    </source>
</evidence>
<feature type="region of interest" description="Disordered" evidence="8">
    <location>
        <begin position="586"/>
        <end position="605"/>
    </location>
</feature>
<evidence type="ECO:0000256" key="7">
    <source>
        <dbReference type="PROSITE-ProRule" id="PRU00134"/>
    </source>
</evidence>
<protein>
    <recommendedName>
        <fullName evidence="9">MYND-type domain-containing protein</fullName>
    </recommendedName>
</protein>
<evidence type="ECO:0000256" key="8">
    <source>
        <dbReference type="SAM" id="MobiDB-lite"/>
    </source>
</evidence>
<keyword evidence="5 6" id="KW-0040">ANK repeat</keyword>
<keyword evidence="2" id="KW-0677">Repeat</keyword>
<dbReference type="PROSITE" id="PS50297">
    <property type="entry name" value="ANK_REP_REGION"/>
    <property type="match status" value="1"/>
</dbReference>
<dbReference type="InterPro" id="IPR002110">
    <property type="entry name" value="Ankyrin_rpt"/>
</dbReference>
<comment type="caution">
    <text evidence="10">The sequence shown here is derived from an EMBL/GenBank/DDBJ whole genome shotgun (WGS) entry which is preliminary data.</text>
</comment>
<dbReference type="SUPFAM" id="SSF48403">
    <property type="entry name" value="Ankyrin repeat"/>
    <property type="match status" value="1"/>
</dbReference>